<keyword evidence="2" id="KW-1185">Reference proteome</keyword>
<comment type="caution">
    <text evidence="1">The sequence shown here is derived from an EMBL/GenBank/DDBJ whole genome shotgun (WGS) entry which is preliminary data.</text>
</comment>
<protein>
    <submittedName>
        <fullName evidence="1">Uncharacterized protein</fullName>
    </submittedName>
</protein>
<name>A0AAW1Q7X8_9CHLO</name>
<sequence>MALDCTHSDCWAPELDSLSIDMQPKGQSPPEYVGRVRLSRQLELLVFSARCDIIDALAGPALPITAAAFLLALLHSARDQAEIQLRNTAIQALQPPRNSAGRNPRTSTRFWERDVFVPGSNNRQFRGNFRVPVFQAFAANAPPVNPSDYLPSQSEAFDATWVPRYMAGVGPLRTPSFTLPNPDGVISIPRSAYVTIDASGPDVLLTAQLTGGAFVWAYDSVNRVLYAAHINPRRQSLDPEPQRVGPDRECPGQ</sequence>
<evidence type="ECO:0000313" key="1">
    <source>
        <dbReference type="EMBL" id="KAK9817502.1"/>
    </source>
</evidence>
<dbReference type="EMBL" id="JALJOS010000067">
    <property type="protein sequence ID" value="KAK9817502.1"/>
    <property type="molecule type" value="Genomic_DNA"/>
</dbReference>
<gene>
    <name evidence="1" type="ORF">WJX74_004112</name>
</gene>
<organism evidence="1 2">
    <name type="scientific">Apatococcus lobatus</name>
    <dbReference type="NCBI Taxonomy" id="904363"/>
    <lineage>
        <taxon>Eukaryota</taxon>
        <taxon>Viridiplantae</taxon>
        <taxon>Chlorophyta</taxon>
        <taxon>core chlorophytes</taxon>
        <taxon>Trebouxiophyceae</taxon>
        <taxon>Chlorellales</taxon>
        <taxon>Chlorellaceae</taxon>
        <taxon>Apatococcus</taxon>
    </lineage>
</organism>
<accession>A0AAW1Q7X8</accession>
<evidence type="ECO:0000313" key="2">
    <source>
        <dbReference type="Proteomes" id="UP001438707"/>
    </source>
</evidence>
<dbReference type="AlphaFoldDB" id="A0AAW1Q7X8"/>
<reference evidence="1 2" key="1">
    <citation type="journal article" date="2024" name="Nat. Commun.">
        <title>Phylogenomics reveals the evolutionary origins of lichenization in chlorophyte algae.</title>
        <authorList>
            <person name="Puginier C."/>
            <person name="Libourel C."/>
            <person name="Otte J."/>
            <person name="Skaloud P."/>
            <person name="Haon M."/>
            <person name="Grisel S."/>
            <person name="Petersen M."/>
            <person name="Berrin J.G."/>
            <person name="Delaux P.M."/>
            <person name="Dal Grande F."/>
            <person name="Keller J."/>
        </authorList>
    </citation>
    <scope>NUCLEOTIDE SEQUENCE [LARGE SCALE GENOMIC DNA]</scope>
    <source>
        <strain evidence="1 2">SAG 2145</strain>
    </source>
</reference>
<proteinExistence type="predicted"/>
<dbReference type="Proteomes" id="UP001438707">
    <property type="component" value="Unassembled WGS sequence"/>
</dbReference>